<dbReference type="PATRIC" id="fig|45074.5.peg.259"/>
<dbReference type="EMBL" id="LNYU01000006">
    <property type="protein sequence ID" value="KTD67583.1"/>
    <property type="molecule type" value="Genomic_DNA"/>
</dbReference>
<protein>
    <submittedName>
        <fullName evidence="1">Coiled-coil protein</fullName>
    </submittedName>
</protein>
<comment type="caution">
    <text evidence="1">The sequence shown here is derived from an EMBL/GenBank/DDBJ whole genome shotgun (WGS) entry which is preliminary data.</text>
</comment>
<dbReference type="AlphaFoldDB" id="A0A0W0ZEH6"/>
<dbReference type="Proteomes" id="UP000054703">
    <property type="component" value="Unassembled WGS sequence"/>
</dbReference>
<evidence type="ECO:0000313" key="1">
    <source>
        <dbReference type="EMBL" id="KTD67583.1"/>
    </source>
</evidence>
<sequence>MELGQKNRIIKRFLTEKSENPVTTDLKDQDLANYADLNVLLEHIERYQNGLFNFETLETDPNQWREFCGIIKYSTTFKPGFPPILKRISLKKAEEGIRYTLNAHDIVALPNDNYYARSAKVLTEIEPELNKLILNSRAKLYTLVQDFPETITFDASSTSQISVHMSQLQAEILLLDNNSKKEQIRKKLTVLHDLKNINELKQMCISRDDGSMLNYCTLAEDIGGVTEKIPLVSLKRVKKQLRNLCECSEHFLIENYYAERERYKLCTEAIIKLPKRDDIREVQHEAIALNISRLLGLDTAITTSISYNNYPALFILFSDIRLLSDFASGKTFTSWLSGKTYTHYSTIKPIGEGLEADCFVDDFSKALPLFYICSDPDTIGGNCQNKALKEGKSLFIFDQSVMSTDKFILDSRLCLIPGEFLRKHTRHGIGRNRTLIEDSSFNSKFESIMQLKNLKDKLIQYVNHVAWQHHQKITKIQCKLKKNLNYEKNNQLTTQLNNLIILEKDAEILKERIQERIKTIENLFPQTTGEVSSIEIRQALIFEKLIHNPILFSDDGRPYKNPWTYRQFNTLKKVDDLDNGYIQLTFDDKIPTAMVEFIKRRSKSDSLVLNSVKSILISKEQLMGLTESLLHPEHQLALDSSTNYIDLMDLTLIKEAYNAGNRTRVINAITSYSTKMNCGTSSKDEKIVLITETENQLKTYLATAYDKGFCKHVLKKFYFDAQQQLQKLMPVLEIPAQLNDAFIAALQLDRVSGFNAVVIEAIKHDKISDSQFICFLDECIQRINNTKNYIEALQESRELSNTVEKTIYKLRTPKSFTVLLALQIQYGELNQVDPIIINKPEKGLDTFIKEPFVANTEEINEQEQIMLSL</sequence>
<dbReference type="STRING" id="45074.Lsan_0242"/>
<reference evidence="1 2" key="1">
    <citation type="submission" date="2015-11" db="EMBL/GenBank/DDBJ databases">
        <title>Genomic analysis of 38 Legionella species identifies large and diverse effector repertoires.</title>
        <authorList>
            <person name="Burstein D."/>
            <person name="Amaro F."/>
            <person name="Zusman T."/>
            <person name="Lifshitz Z."/>
            <person name="Cohen O."/>
            <person name="Gilbert J.A."/>
            <person name="Pupko T."/>
            <person name="Shuman H.A."/>
            <person name="Segal G."/>
        </authorList>
    </citation>
    <scope>NUCLEOTIDE SEQUENCE [LARGE SCALE GENOMIC DNA]</scope>
    <source>
        <strain evidence="1 2">SC-63-C7</strain>
    </source>
</reference>
<keyword evidence="2" id="KW-1185">Reference proteome</keyword>
<gene>
    <name evidence="1" type="ORF">Lsan_0242</name>
</gene>
<dbReference type="RefSeq" id="WP_058512726.1">
    <property type="nucleotide sequence ID" value="NZ_CAAAIH010000013.1"/>
</dbReference>
<evidence type="ECO:0000313" key="2">
    <source>
        <dbReference type="Proteomes" id="UP000054703"/>
    </source>
</evidence>
<organism evidence="1 2">
    <name type="scientific">Legionella santicrucis</name>
    <dbReference type="NCBI Taxonomy" id="45074"/>
    <lineage>
        <taxon>Bacteria</taxon>
        <taxon>Pseudomonadati</taxon>
        <taxon>Pseudomonadota</taxon>
        <taxon>Gammaproteobacteria</taxon>
        <taxon>Legionellales</taxon>
        <taxon>Legionellaceae</taxon>
        <taxon>Legionella</taxon>
    </lineage>
</organism>
<accession>A0A0W0ZEH6</accession>
<dbReference type="OrthoDB" id="5650734at2"/>
<proteinExistence type="predicted"/>
<name>A0A0W0ZEH6_9GAMM</name>